<feature type="region of interest" description="Disordered" evidence="1">
    <location>
        <begin position="93"/>
        <end position="124"/>
    </location>
</feature>
<evidence type="ECO:0000313" key="4">
    <source>
        <dbReference type="Proteomes" id="UP000030151"/>
    </source>
</evidence>
<organism evidence="3 4">
    <name type="scientific">Metarhizium robertsii</name>
    <dbReference type="NCBI Taxonomy" id="568076"/>
    <lineage>
        <taxon>Eukaryota</taxon>
        <taxon>Fungi</taxon>
        <taxon>Dikarya</taxon>
        <taxon>Ascomycota</taxon>
        <taxon>Pezizomycotina</taxon>
        <taxon>Sordariomycetes</taxon>
        <taxon>Hypocreomycetidae</taxon>
        <taxon>Hypocreales</taxon>
        <taxon>Clavicipitaceae</taxon>
        <taxon>Metarhizium</taxon>
    </lineage>
</organism>
<comment type="caution">
    <text evidence="3">The sequence shown here is derived from an EMBL/GenBank/DDBJ whole genome shotgun (WGS) entry which is preliminary data.</text>
</comment>
<evidence type="ECO:0000313" key="3">
    <source>
        <dbReference type="EMBL" id="EXU94626.1"/>
    </source>
</evidence>
<dbReference type="EMBL" id="JELW01000206">
    <property type="protein sequence ID" value="EXU94626.1"/>
    <property type="molecule type" value="Genomic_DNA"/>
</dbReference>
<feature type="signal peptide" evidence="2">
    <location>
        <begin position="1"/>
        <end position="25"/>
    </location>
</feature>
<evidence type="ECO:0000256" key="2">
    <source>
        <dbReference type="SAM" id="SignalP"/>
    </source>
</evidence>
<dbReference type="eggNOG" id="ENOG502RJK3">
    <property type="taxonomic scope" value="Eukaryota"/>
</dbReference>
<accession>A0A014P0D9</accession>
<sequence length="666" mass="73794">MCFSWLYKQLSGFAFLSSVSAPACASMSVVMRSNNPAELLRANGQQCVQGNGDLTSELSEVSSNVASSEWFGSEGPALPTEPDNSVRTEIEVLPQTPEGSTSSHRPKRRCTRFSNNSDNSKLESLYSAVPPTTSSSLTATNKIKTHSVNGAKGVLLGTWRDSDVPSDDRKHAVIGFIDIIDRLRLRMQPNTKYGESLTEQHPLPPGPGRCWVTFERVIFSDHLVGLDQFQVKEYTRIRSEAVPEETEGERVAAEHAAVQEAIRCAKENRAPGNPVRPLAVAYGALTSEPSHSHDPVHPELKRSRVSAGFAAIDPASPEVAPEPTAIPSPQQSFAAHRTRSSMTPPPGMRPTHILIGCWKLSRENDSKIRQAVYGTVRQDGKLWVSVVRERRDGRFADGNFPSGSGAVCIPYEEVEFEPHLKALSRDEVKQYCRVRQSQLDRGETPDERIANETKAVYEAQIRAGTIMFQRPHDVTIPMHILSPQSRGDDRMNGARGYGGNGLCQPLRTEPRPIQATANKNELRPRKAENIDDVERTNTLAHREMAKSGAAQVRTDRHAINRERTAAAAAATAEAAFIVPPEYHHHTNGGVLFRESEGVQRLNKVWARQEMPRVKSRLYDAKIHDGVKYERKATGSFMGKLVSQGTIIHIDGEEYVEYRVLTKPSFF</sequence>
<name>A0A014P0D9_9HYPO</name>
<evidence type="ECO:0000256" key="1">
    <source>
        <dbReference type="SAM" id="MobiDB-lite"/>
    </source>
</evidence>
<feature type="chain" id="PRO_5001474266" evidence="2">
    <location>
        <begin position="26"/>
        <end position="666"/>
    </location>
</feature>
<dbReference type="AlphaFoldDB" id="A0A014P0D9"/>
<dbReference type="Proteomes" id="UP000030151">
    <property type="component" value="Unassembled WGS sequence"/>
</dbReference>
<protein>
    <submittedName>
        <fullName evidence="3">Uncharacterized protein</fullName>
    </submittedName>
</protein>
<dbReference type="HOGENOM" id="CLU_015560_0_0_1"/>
<gene>
    <name evidence="3" type="ORF">X797_012300</name>
</gene>
<feature type="region of interest" description="Disordered" evidence="1">
    <location>
        <begin position="316"/>
        <end position="348"/>
    </location>
</feature>
<proteinExistence type="predicted"/>
<keyword evidence="2" id="KW-0732">Signal</keyword>
<reference evidence="3 4" key="1">
    <citation type="submission" date="2014-02" db="EMBL/GenBank/DDBJ databases">
        <title>The genome sequence of the entomopathogenic fungus Metarhizium robertsii ARSEF 2575.</title>
        <authorList>
            <person name="Giuliano Garisto Donzelli B."/>
            <person name="Roe B.A."/>
            <person name="Macmil S.L."/>
            <person name="Krasnoff S.B."/>
            <person name="Gibson D.M."/>
        </authorList>
    </citation>
    <scope>NUCLEOTIDE SEQUENCE [LARGE SCALE GENOMIC DNA]</scope>
    <source>
        <strain evidence="3 4">ARSEF 2575</strain>
    </source>
</reference>